<reference evidence="1 2" key="1">
    <citation type="submission" date="2015-01" db="EMBL/GenBank/DDBJ databases">
        <title>Evolution of Trichinella species and genotypes.</title>
        <authorList>
            <person name="Korhonen P.K."/>
            <person name="Edoardo P."/>
            <person name="Giuseppe L.R."/>
            <person name="Gasser R.B."/>
        </authorList>
    </citation>
    <scope>NUCLEOTIDE SEQUENCE [LARGE SCALE GENOMIC DNA]</scope>
    <source>
        <strain evidence="1">ISS37</strain>
    </source>
</reference>
<protein>
    <submittedName>
        <fullName evidence="1">Uncharacterized protein</fullName>
    </submittedName>
</protein>
<evidence type="ECO:0000313" key="1">
    <source>
        <dbReference type="EMBL" id="KRX13867.1"/>
    </source>
</evidence>
<dbReference type="AlphaFoldDB" id="A0A0V0RHA9"/>
<dbReference type="Proteomes" id="UP000054630">
    <property type="component" value="Unassembled WGS sequence"/>
</dbReference>
<proteinExistence type="predicted"/>
<dbReference type="OrthoDB" id="10416344at2759"/>
<keyword evidence="2" id="KW-1185">Reference proteome</keyword>
<dbReference type="EMBL" id="JYDL01000180">
    <property type="protein sequence ID" value="KRX13867.1"/>
    <property type="molecule type" value="Genomic_DNA"/>
</dbReference>
<name>A0A0V0RHA9_9BILA</name>
<organism evidence="1 2">
    <name type="scientific">Trichinella nelsoni</name>
    <dbReference type="NCBI Taxonomy" id="6336"/>
    <lineage>
        <taxon>Eukaryota</taxon>
        <taxon>Metazoa</taxon>
        <taxon>Ecdysozoa</taxon>
        <taxon>Nematoda</taxon>
        <taxon>Enoplea</taxon>
        <taxon>Dorylaimia</taxon>
        <taxon>Trichinellida</taxon>
        <taxon>Trichinellidae</taxon>
        <taxon>Trichinella</taxon>
    </lineage>
</organism>
<evidence type="ECO:0000313" key="2">
    <source>
        <dbReference type="Proteomes" id="UP000054630"/>
    </source>
</evidence>
<sequence length="69" mass="7670">MLCILREVGNKVRRKSHSTFSLLRCCILSVMSPMNPVSQRCVVAKGTNIRILSKLSLARMLNCDSMATS</sequence>
<comment type="caution">
    <text evidence="1">The sequence shown here is derived from an EMBL/GenBank/DDBJ whole genome shotgun (WGS) entry which is preliminary data.</text>
</comment>
<accession>A0A0V0RHA9</accession>
<gene>
    <name evidence="1" type="ORF">T07_12729</name>
</gene>